<proteinExistence type="predicted"/>
<dbReference type="AlphaFoldDB" id="A0AAN7Q859"/>
<keyword evidence="1" id="KW-0812">Transmembrane</keyword>
<accession>A0AAN7Q859</accession>
<feature type="transmembrane region" description="Helical" evidence="1">
    <location>
        <begin position="7"/>
        <end position="28"/>
    </location>
</feature>
<comment type="caution">
    <text evidence="2">The sequence shown here is derived from an EMBL/GenBank/DDBJ whole genome shotgun (WGS) entry which is preliminary data.</text>
</comment>
<keyword evidence="1" id="KW-1133">Transmembrane helix</keyword>
<protein>
    <submittedName>
        <fullName evidence="2">Uncharacterized protein</fullName>
    </submittedName>
</protein>
<reference evidence="2 3" key="1">
    <citation type="journal article" date="2023" name="Hortic Res">
        <title>Pangenome of water caltrop reveals structural variations and asymmetric subgenome divergence after allopolyploidization.</title>
        <authorList>
            <person name="Zhang X."/>
            <person name="Chen Y."/>
            <person name="Wang L."/>
            <person name="Yuan Y."/>
            <person name="Fang M."/>
            <person name="Shi L."/>
            <person name="Lu R."/>
            <person name="Comes H.P."/>
            <person name="Ma Y."/>
            <person name="Chen Y."/>
            <person name="Huang G."/>
            <person name="Zhou Y."/>
            <person name="Zheng Z."/>
            <person name="Qiu Y."/>
        </authorList>
    </citation>
    <scope>NUCLEOTIDE SEQUENCE [LARGE SCALE GENOMIC DNA]</scope>
    <source>
        <tissue evidence="2">Roots</tissue>
    </source>
</reference>
<organism evidence="2 3">
    <name type="scientific">Trapa incisa</name>
    <dbReference type="NCBI Taxonomy" id="236973"/>
    <lineage>
        <taxon>Eukaryota</taxon>
        <taxon>Viridiplantae</taxon>
        <taxon>Streptophyta</taxon>
        <taxon>Embryophyta</taxon>
        <taxon>Tracheophyta</taxon>
        <taxon>Spermatophyta</taxon>
        <taxon>Magnoliopsida</taxon>
        <taxon>eudicotyledons</taxon>
        <taxon>Gunneridae</taxon>
        <taxon>Pentapetalae</taxon>
        <taxon>rosids</taxon>
        <taxon>malvids</taxon>
        <taxon>Myrtales</taxon>
        <taxon>Lythraceae</taxon>
        <taxon>Trapa</taxon>
    </lineage>
</organism>
<name>A0AAN7Q859_9MYRT</name>
<sequence>MKSFSNFDAFVIYLVCMILFLETTIHLICSFSHNHKNPLHSSCILHCLQFVTTFPPLFFVSCHLYCGTLTVCQFDLSSITSDLWESFSVKNLSLLLLYEEREFFYLVTSC</sequence>
<keyword evidence="1" id="KW-0472">Membrane</keyword>
<dbReference type="Proteomes" id="UP001345219">
    <property type="component" value="Chromosome 5"/>
</dbReference>
<keyword evidence="3" id="KW-1185">Reference proteome</keyword>
<evidence type="ECO:0000313" key="2">
    <source>
        <dbReference type="EMBL" id="KAK4761207.1"/>
    </source>
</evidence>
<gene>
    <name evidence="2" type="ORF">SAY87_006100</name>
</gene>
<evidence type="ECO:0000256" key="1">
    <source>
        <dbReference type="SAM" id="Phobius"/>
    </source>
</evidence>
<dbReference type="EMBL" id="JAXIOK010000010">
    <property type="protein sequence ID" value="KAK4761207.1"/>
    <property type="molecule type" value="Genomic_DNA"/>
</dbReference>
<evidence type="ECO:0000313" key="3">
    <source>
        <dbReference type="Proteomes" id="UP001345219"/>
    </source>
</evidence>